<dbReference type="AlphaFoldDB" id="A0A1E3PRQ1"/>
<organism evidence="1 2">
    <name type="scientific">Nadsonia fulvescens var. elongata DSM 6958</name>
    <dbReference type="NCBI Taxonomy" id="857566"/>
    <lineage>
        <taxon>Eukaryota</taxon>
        <taxon>Fungi</taxon>
        <taxon>Dikarya</taxon>
        <taxon>Ascomycota</taxon>
        <taxon>Saccharomycotina</taxon>
        <taxon>Dipodascomycetes</taxon>
        <taxon>Dipodascales</taxon>
        <taxon>Dipodascales incertae sedis</taxon>
        <taxon>Nadsonia</taxon>
    </lineage>
</organism>
<accession>A0A1E3PRQ1</accession>
<dbReference type="SUPFAM" id="SSF56112">
    <property type="entry name" value="Protein kinase-like (PK-like)"/>
    <property type="match status" value="1"/>
</dbReference>
<evidence type="ECO:0008006" key="3">
    <source>
        <dbReference type="Google" id="ProtNLM"/>
    </source>
</evidence>
<dbReference type="EMBL" id="KV454406">
    <property type="protein sequence ID" value="ODQ68000.1"/>
    <property type="molecule type" value="Genomic_DNA"/>
</dbReference>
<name>A0A1E3PRQ1_9ASCO</name>
<evidence type="ECO:0000313" key="1">
    <source>
        <dbReference type="EMBL" id="ODQ68000.1"/>
    </source>
</evidence>
<evidence type="ECO:0000313" key="2">
    <source>
        <dbReference type="Proteomes" id="UP000095009"/>
    </source>
</evidence>
<dbReference type="Gene3D" id="1.10.510.10">
    <property type="entry name" value="Transferase(Phosphotransferase) domain 1"/>
    <property type="match status" value="1"/>
</dbReference>
<keyword evidence="2" id="KW-1185">Reference proteome</keyword>
<reference evidence="1 2" key="1">
    <citation type="journal article" date="2016" name="Proc. Natl. Acad. Sci. U.S.A.">
        <title>Comparative genomics of biotechnologically important yeasts.</title>
        <authorList>
            <person name="Riley R."/>
            <person name="Haridas S."/>
            <person name="Wolfe K.H."/>
            <person name="Lopes M.R."/>
            <person name="Hittinger C.T."/>
            <person name="Goeker M."/>
            <person name="Salamov A.A."/>
            <person name="Wisecaver J.H."/>
            <person name="Long T.M."/>
            <person name="Calvey C.H."/>
            <person name="Aerts A.L."/>
            <person name="Barry K.W."/>
            <person name="Choi C."/>
            <person name="Clum A."/>
            <person name="Coughlan A.Y."/>
            <person name="Deshpande S."/>
            <person name="Douglass A.P."/>
            <person name="Hanson S.J."/>
            <person name="Klenk H.-P."/>
            <person name="LaButti K.M."/>
            <person name="Lapidus A."/>
            <person name="Lindquist E.A."/>
            <person name="Lipzen A.M."/>
            <person name="Meier-Kolthoff J.P."/>
            <person name="Ohm R.A."/>
            <person name="Otillar R.P."/>
            <person name="Pangilinan J.L."/>
            <person name="Peng Y."/>
            <person name="Rokas A."/>
            <person name="Rosa C.A."/>
            <person name="Scheuner C."/>
            <person name="Sibirny A.A."/>
            <person name="Slot J.C."/>
            <person name="Stielow J.B."/>
            <person name="Sun H."/>
            <person name="Kurtzman C.P."/>
            <person name="Blackwell M."/>
            <person name="Grigoriev I.V."/>
            <person name="Jeffries T.W."/>
        </authorList>
    </citation>
    <scope>NUCLEOTIDE SEQUENCE [LARGE SCALE GENOMIC DNA]</scope>
    <source>
        <strain evidence="1 2">DSM 6958</strain>
    </source>
</reference>
<sequence>MMILSGKWNQTKLGQKLNNEWVDFVKGCLTVDKAARSSISDVLNHKVFNGMKTV</sequence>
<proteinExistence type="predicted"/>
<dbReference type="InterPro" id="IPR011009">
    <property type="entry name" value="Kinase-like_dom_sf"/>
</dbReference>
<gene>
    <name evidence="1" type="ORF">NADFUDRAFT_81105</name>
</gene>
<dbReference type="Proteomes" id="UP000095009">
    <property type="component" value="Unassembled WGS sequence"/>
</dbReference>
<protein>
    <recommendedName>
        <fullName evidence="3">Protein kinase domain-containing protein</fullName>
    </recommendedName>
</protein>